<dbReference type="OrthoDB" id="6874586at2"/>
<protein>
    <submittedName>
        <fullName evidence="1">Uncharacterized protein</fullName>
    </submittedName>
</protein>
<keyword evidence="2" id="KW-1185">Reference proteome</keyword>
<dbReference type="RefSeq" id="WP_143489419.1">
    <property type="nucleotide sequence ID" value="NZ_VJOY01000012.1"/>
</dbReference>
<organism evidence="1 2">
    <name type="scientific">Pseudomonas mangiferae</name>
    <dbReference type="NCBI Taxonomy" id="2593654"/>
    <lineage>
        <taxon>Bacteria</taxon>
        <taxon>Pseudomonadati</taxon>
        <taxon>Pseudomonadota</taxon>
        <taxon>Gammaproteobacteria</taxon>
        <taxon>Pseudomonadales</taxon>
        <taxon>Pseudomonadaceae</taxon>
        <taxon>Pseudomonas</taxon>
    </lineage>
</organism>
<dbReference type="AlphaFoldDB" id="A0A553GVZ2"/>
<evidence type="ECO:0000313" key="2">
    <source>
        <dbReference type="Proteomes" id="UP000315235"/>
    </source>
</evidence>
<comment type="caution">
    <text evidence="1">The sequence shown here is derived from an EMBL/GenBank/DDBJ whole genome shotgun (WGS) entry which is preliminary data.</text>
</comment>
<accession>A0A553GVZ2</accession>
<name>A0A553GVZ2_9PSED</name>
<dbReference type="EMBL" id="VJOY01000012">
    <property type="protein sequence ID" value="TRX73684.1"/>
    <property type="molecule type" value="Genomic_DNA"/>
</dbReference>
<proteinExistence type="predicted"/>
<gene>
    <name evidence="1" type="ORF">FM069_16250</name>
</gene>
<sequence length="118" mass="13730">MYLVVALKRNSEVNHFCLLGYKWPSDKMKAMVYWTEGSRIFLWSGRDTVPEDYSDYANSLISSPSIDLKKDVVERQDPMAMSTYLRRDVEGTLEDCARHGIQYELKPFTPPVKSEDDR</sequence>
<reference evidence="1 2" key="1">
    <citation type="submission" date="2019-07" db="EMBL/GenBank/DDBJ databases">
        <title>Pseudomonas mangiferae sp. nov., isolated from bark of mango tree in Thailand.</title>
        <authorList>
            <person name="Srisuk N."/>
            <person name="Anurat P."/>
        </authorList>
    </citation>
    <scope>NUCLEOTIDE SEQUENCE [LARGE SCALE GENOMIC DNA]</scope>
    <source>
        <strain evidence="1 2">DMKU_BBB3-04</strain>
    </source>
</reference>
<evidence type="ECO:0000313" key="1">
    <source>
        <dbReference type="EMBL" id="TRX73684.1"/>
    </source>
</evidence>
<dbReference type="Proteomes" id="UP000315235">
    <property type="component" value="Unassembled WGS sequence"/>
</dbReference>